<evidence type="ECO:0000256" key="3">
    <source>
        <dbReference type="ARBA" id="ARBA00022500"/>
    </source>
</evidence>
<dbReference type="PANTHER" id="PTHR12015:SF147">
    <property type="entry name" value="C-C MOTIF CHEMOKINE 13"/>
    <property type="match status" value="1"/>
</dbReference>
<organism evidence="11 12">
    <name type="scientific">Pteropus vampyrus</name>
    <name type="common">Large flying fox</name>
    <dbReference type="NCBI Taxonomy" id="132908"/>
    <lineage>
        <taxon>Eukaryota</taxon>
        <taxon>Metazoa</taxon>
        <taxon>Chordata</taxon>
        <taxon>Craniata</taxon>
        <taxon>Vertebrata</taxon>
        <taxon>Euteleostomi</taxon>
        <taxon>Mammalia</taxon>
        <taxon>Eutheria</taxon>
        <taxon>Laurasiatheria</taxon>
        <taxon>Chiroptera</taxon>
        <taxon>Yinpterochiroptera</taxon>
        <taxon>Pteropodoidea</taxon>
        <taxon>Pteropodidae</taxon>
        <taxon>Pteropodinae</taxon>
        <taxon>Pteropus</taxon>
    </lineage>
</organism>
<keyword evidence="3 9" id="KW-0145">Chemotaxis</keyword>
<evidence type="ECO:0000256" key="5">
    <source>
        <dbReference type="ARBA" id="ARBA00022525"/>
    </source>
</evidence>
<dbReference type="InterPro" id="IPR001811">
    <property type="entry name" value="Chemokine_IL8-like_dom"/>
</dbReference>
<dbReference type="FunFam" id="2.40.50.40:FF:000002">
    <property type="entry name" value="C-C motif chemokine"/>
    <property type="match status" value="1"/>
</dbReference>
<proteinExistence type="inferred from homology"/>
<name>A0A6P3Q7N5_PTEVA</name>
<evidence type="ECO:0000256" key="7">
    <source>
        <dbReference type="ARBA" id="ARBA00023157"/>
    </source>
</evidence>
<evidence type="ECO:0000256" key="9">
    <source>
        <dbReference type="RuleBase" id="RU361150"/>
    </source>
</evidence>
<dbReference type="GO" id="GO:0070098">
    <property type="term" value="P:chemokine-mediated signaling pathway"/>
    <property type="evidence" value="ECO:0007669"/>
    <property type="project" value="TreeGrafter"/>
</dbReference>
<dbReference type="Gene3D" id="2.40.50.40">
    <property type="match status" value="1"/>
</dbReference>
<dbReference type="GO" id="GO:0007010">
    <property type="term" value="P:cytoskeleton organization"/>
    <property type="evidence" value="ECO:0007669"/>
    <property type="project" value="Ensembl"/>
</dbReference>
<keyword evidence="7" id="KW-1015">Disulfide bond</keyword>
<dbReference type="PANTHER" id="PTHR12015">
    <property type="entry name" value="SMALL INDUCIBLE CYTOKINE A"/>
    <property type="match status" value="1"/>
</dbReference>
<dbReference type="GO" id="GO:0048020">
    <property type="term" value="F:CCR chemokine receptor binding"/>
    <property type="evidence" value="ECO:0007669"/>
    <property type="project" value="TreeGrafter"/>
</dbReference>
<keyword evidence="5 9" id="KW-0964">Secreted</keyword>
<dbReference type="PROSITE" id="PS00472">
    <property type="entry name" value="SMALL_CYTOKINES_CC"/>
    <property type="match status" value="1"/>
</dbReference>
<evidence type="ECO:0000256" key="8">
    <source>
        <dbReference type="ARBA" id="ARBA00023198"/>
    </source>
</evidence>
<dbReference type="GO" id="GO:0006954">
    <property type="term" value="P:inflammatory response"/>
    <property type="evidence" value="ECO:0007669"/>
    <property type="project" value="UniProtKB-KW"/>
</dbReference>
<dbReference type="OrthoDB" id="9404618at2759"/>
<dbReference type="OMA" id="STCCFIF"/>
<keyword evidence="8" id="KW-0395">Inflammatory response</keyword>
<dbReference type="SMART" id="SM00199">
    <property type="entry name" value="SCY"/>
    <property type="match status" value="1"/>
</dbReference>
<dbReference type="GO" id="GO:0031640">
    <property type="term" value="P:killing of cells of another organism"/>
    <property type="evidence" value="ECO:0007669"/>
    <property type="project" value="Ensembl"/>
</dbReference>
<protein>
    <recommendedName>
        <fullName evidence="9">C-C motif chemokine</fullName>
    </recommendedName>
</protein>
<feature type="signal peptide" evidence="9">
    <location>
        <begin position="1"/>
        <end position="23"/>
    </location>
</feature>
<evidence type="ECO:0000256" key="4">
    <source>
        <dbReference type="ARBA" id="ARBA00022514"/>
    </source>
</evidence>
<dbReference type="GO" id="GO:0048245">
    <property type="term" value="P:eosinophil chemotaxis"/>
    <property type="evidence" value="ECO:0007669"/>
    <property type="project" value="Ensembl"/>
</dbReference>
<evidence type="ECO:0000313" key="11">
    <source>
        <dbReference type="Proteomes" id="UP000515202"/>
    </source>
</evidence>
<comment type="subcellular location">
    <subcellularLocation>
        <location evidence="1 9">Secreted</location>
    </subcellularLocation>
</comment>
<evidence type="ECO:0000256" key="2">
    <source>
        <dbReference type="ARBA" id="ARBA00010868"/>
    </source>
</evidence>
<reference evidence="12" key="1">
    <citation type="submission" date="2025-08" db="UniProtKB">
        <authorList>
            <consortium name="RefSeq"/>
        </authorList>
    </citation>
    <scope>IDENTIFICATION</scope>
    <source>
        <tissue evidence="12">Kidney</tissue>
    </source>
</reference>
<feature type="domain" description="Chemokine interleukin-8-like" evidence="10">
    <location>
        <begin position="31"/>
        <end position="89"/>
    </location>
</feature>
<comment type="similarity">
    <text evidence="2 9">Belongs to the intercrine beta (chemokine CC) family.</text>
</comment>
<dbReference type="SUPFAM" id="SSF54117">
    <property type="entry name" value="Interleukin 8-like chemokines"/>
    <property type="match status" value="1"/>
</dbReference>
<dbReference type="AlphaFoldDB" id="A0A6P3Q7N5"/>
<dbReference type="Proteomes" id="UP000515202">
    <property type="component" value="Unplaced"/>
</dbReference>
<accession>A0A6P3Q7N5</accession>
<evidence type="ECO:0000256" key="6">
    <source>
        <dbReference type="ARBA" id="ARBA00022729"/>
    </source>
</evidence>
<dbReference type="GO" id="GO:0008360">
    <property type="term" value="P:regulation of cell shape"/>
    <property type="evidence" value="ECO:0007669"/>
    <property type="project" value="Ensembl"/>
</dbReference>
<dbReference type="KEGG" id="pvp:105291968"/>
<keyword evidence="4 9" id="KW-0202">Cytokine</keyword>
<dbReference type="InterPro" id="IPR036048">
    <property type="entry name" value="Interleukin_8-like_sf"/>
</dbReference>
<dbReference type="GeneID" id="105291968"/>
<keyword evidence="6 9" id="KW-0732">Signal</keyword>
<dbReference type="GO" id="GO:0008009">
    <property type="term" value="F:chemokine activity"/>
    <property type="evidence" value="ECO:0007669"/>
    <property type="project" value="Ensembl"/>
</dbReference>
<dbReference type="CDD" id="cd00272">
    <property type="entry name" value="Chemokine_CC"/>
    <property type="match status" value="1"/>
</dbReference>
<evidence type="ECO:0000259" key="10">
    <source>
        <dbReference type="SMART" id="SM00199"/>
    </source>
</evidence>
<dbReference type="GO" id="GO:0005615">
    <property type="term" value="C:extracellular space"/>
    <property type="evidence" value="ECO:0007669"/>
    <property type="project" value="UniProtKB-KW"/>
</dbReference>
<keyword evidence="11" id="KW-1185">Reference proteome</keyword>
<gene>
    <name evidence="12" type="primary">LOC105291968</name>
</gene>
<dbReference type="GO" id="GO:0061844">
    <property type="term" value="P:antimicrobial humoral immune response mediated by antimicrobial peptide"/>
    <property type="evidence" value="ECO:0007669"/>
    <property type="project" value="Ensembl"/>
</dbReference>
<evidence type="ECO:0000256" key="1">
    <source>
        <dbReference type="ARBA" id="ARBA00004613"/>
    </source>
</evidence>
<dbReference type="GO" id="GO:0030335">
    <property type="term" value="P:positive regulation of cell migration"/>
    <property type="evidence" value="ECO:0007669"/>
    <property type="project" value="TreeGrafter"/>
</dbReference>
<feature type="chain" id="PRO_5028508987" description="C-C motif chemokine" evidence="9">
    <location>
        <begin position="24"/>
        <end position="98"/>
    </location>
</feature>
<dbReference type="RefSeq" id="XP_011358348.1">
    <property type="nucleotide sequence ID" value="XM_011360046.2"/>
</dbReference>
<dbReference type="InterPro" id="IPR000827">
    <property type="entry name" value="Chemokine_CC_CS"/>
</dbReference>
<dbReference type="Pfam" id="PF00048">
    <property type="entry name" value="IL8"/>
    <property type="match status" value="1"/>
</dbReference>
<sequence>MKVSVALLCLLLMVATFRIQVLAQPDALSALSSCCFTFSNKKIPGQRLKSYRITSSRCAQKAVIFRTKLGKDICVDAKKKWVQNYVKYLDQKSHTQRT</sequence>
<evidence type="ECO:0000313" key="12">
    <source>
        <dbReference type="RefSeq" id="XP_011358348.1"/>
    </source>
</evidence>
<dbReference type="InterPro" id="IPR039809">
    <property type="entry name" value="Chemokine_b/g/d"/>
</dbReference>